<dbReference type="EMBL" id="JBHSIU010000130">
    <property type="protein sequence ID" value="MFC5007828.1"/>
    <property type="molecule type" value="Genomic_DNA"/>
</dbReference>
<name>A0ABV9WH57_9ACTN</name>
<dbReference type="Proteomes" id="UP001595912">
    <property type="component" value="Unassembled WGS sequence"/>
</dbReference>
<comment type="caution">
    <text evidence="1">The sequence shown here is derived from an EMBL/GenBank/DDBJ whole genome shotgun (WGS) entry which is preliminary data.</text>
</comment>
<sequence>MERLLGPGEVEQGLAGLRPRDTGFWTVDVAEPGAAWAVVRELPLDRLVLAGVAAGPGLLELVRAALGYDPGAQEFLTYLRGWFPPAGDVPPVPARLLDAVRGLALGAPGEPVAHGLFPSTVTKLSRLALARHRVYPAGVVLEAARRAYSGPYDAHEALACALVHPDVDTDALVWQHTRRGRGWRSRRKTNRVLAWGRRHGYLAEPLVCGCRHERLEAPGARWEAARLAGNWTRILPLLDEVVSDPARWLAVYRCSRCERLWAQDTVSSGHADLTYGYPIATTDPAGWLAAAHSRRLR</sequence>
<protein>
    <submittedName>
        <fullName evidence="1">Uncharacterized protein</fullName>
    </submittedName>
</protein>
<evidence type="ECO:0000313" key="2">
    <source>
        <dbReference type="Proteomes" id="UP001595912"/>
    </source>
</evidence>
<reference evidence="2" key="1">
    <citation type="journal article" date="2019" name="Int. J. Syst. Evol. Microbiol.">
        <title>The Global Catalogue of Microorganisms (GCM) 10K type strain sequencing project: providing services to taxonomists for standard genome sequencing and annotation.</title>
        <authorList>
            <consortium name="The Broad Institute Genomics Platform"/>
            <consortium name="The Broad Institute Genome Sequencing Center for Infectious Disease"/>
            <person name="Wu L."/>
            <person name="Ma J."/>
        </authorList>
    </citation>
    <scope>NUCLEOTIDE SEQUENCE [LARGE SCALE GENOMIC DNA]</scope>
    <source>
        <strain evidence="2">CGMCC 4.7152</strain>
    </source>
</reference>
<accession>A0ABV9WH57</accession>
<gene>
    <name evidence="1" type="ORF">ACFPIJ_59720</name>
</gene>
<dbReference type="RefSeq" id="WP_380128472.1">
    <property type="nucleotide sequence ID" value="NZ_JBHSIU010000130.1"/>
</dbReference>
<organism evidence="1 2">
    <name type="scientific">Dactylosporangium cerinum</name>
    <dbReference type="NCBI Taxonomy" id="1434730"/>
    <lineage>
        <taxon>Bacteria</taxon>
        <taxon>Bacillati</taxon>
        <taxon>Actinomycetota</taxon>
        <taxon>Actinomycetes</taxon>
        <taxon>Micromonosporales</taxon>
        <taxon>Micromonosporaceae</taxon>
        <taxon>Dactylosporangium</taxon>
    </lineage>
</organism>
<keyword evidence="2" id="KW-1185">Reference proteome</keyword>
<proteinExistence type="predicted"/>
<evidence type="ECO:0000313" key="1">
    <source>
        <dbReference type="EMBL" id="MFC5007828.1"/>
    </source>
</evidence>